<sequence>MTLSSDSVLSASTIRIPFIEREPITQSRDLLELLLLAVKETLEERFHVAVDDVKIRDCSKGNRLRWWRSARPTLISGIEDGLGWWGRFHSEKGVGQVEEILGVKIGGKFRKSAKGGSYEAMMALAIQASKSQRAHQAFFHVMEENLKFNMASIQDMKRGRLPVVPSLNPKDVVNLSCNSMLALTTGLRSQLLLQPVCLEDSTSSMVTLIPAMSFWLCLFCEYIILPSRTSEFTFIDFHHSGGIHPGLDHV</sequence>
<keyword evidence="2" id="KW-1185">Reference proteome</keyword>
<organism evidence="1 2">
    <name type="scientific">Armillaria borealis</name>
    <dbReference type="NCBI Taxonomy" id="47425"/>
    <lineage>
        <taxon>Eukaryota</taxon>
        <taxon>Fungi</taxon>
        <taxon>Dikarya</taxon>
        <taxon>Basidiomycota</taxon>
        <taxon>Agaricomycotina</taxon>
        <taxon>Agaricomycetes</taxon>
        <taxon>Agaricomycetidae</taxon>
        <taxon>Agaricales</taxon>
        <taxon>Marasmiineae</taxon>
        <taxon>Physalacriaceae</taxon>
        <taxon>Armillaria</taxon>
    </lineage>
</organism>
<proteinExistence type="predicted"/>
<accession>A0AA39MEY8</accession>
<dbReference type="Proteomes" id="UP001175226">
    <property type="component" value="Unassembled WGS sequence"/>
</dbReference>
<name>A0AA39MEY8_9AGAR</name>
<reference evidence="1" key="1">
    <citation type="submission" date="2023-06" db="EMBL/GenBank/DDBJ databases">
        <authorList>
            <consortium name="Lawrence Berkeley National Laboratory"/>
            <person name="Ahrendt S."/>
            <person name="Sahu N."/>
            <person name="Indic B."/>
            <person name="Wong-Bajracharya J."/>
            <person name="Merenyi Z."/>
            <person name="Ke H.-M."/>
            <person name="Monk M."/>
            <person name="Kocsube S."/>
            <person name="Drula E."/>
            <person name="Lipzen A."/>
            <person name="Balint B."/>
            <person name="Henrissat B."/>
            <person name="Andreopoulos B."/>
            <person name="Martin F.M."/>
            <person name="Harder C.B."/>
            <person name="Rigling D."/>
            <person name="Ford K.L."/>
            <person name="Foster G.D."/>
            <person name="Pangilinan J."/>
            <person name="Papanicolaou A."/>
            <person name="Barry K."/>
            <person name="LaButti K."/>
            <person name="Viragh M."/>
            <person name="Koriabine M."/>
            <person name="Yan M."/>
            <person name="Riley R."/>
            <person name="Champramary S."/>
            <person name="Plett K.L."/>
            <person name="Tsai I.J."/>
            <person name="Slot J."/>
            <person name="Sipos G."/>
            <person name="Plett J."/>
            <person name="Nagy L.G."/>
            <person name="Grigoriev I.V."/>
        </authorList>
    </citation>
    <scope>NUCLEOTIDE SEQUENCE</scope>
    <source>
        <strain evidence="1">FPL87.14</strain>
    </source>
</reference>
<comment type="caution">
    <text evidence="1">The sequence shown here is derived from an EMBL/GenBank/DDBJ whole genome shotgun (WGS) entry which is preliminary data.</text>
</comment>
<dbReference type="EMBL" id="JAUEPT010000126">
    <property type="protein sequence ID" value="KAK0431000.1"/>
    <property type="molecule type" value="Genomic_DNA"/>
</dbReference>
<evidence type="ECO:0000313" key="2">
    <source>
        <dbReference type="Proteomes" id="UP001175226"/>
    </source>
</evidence>
<protein>
    <submittedName>
        <fullName evidence="1">Uncharacterized protein</fullName>
    </submittedName>
</protein>
<dbReference type="AlphaFoldDB" id="A0AA39MEY8"/>
<evidence type="ECO:0000313" key="1">
    <source>
        <dbReference type="EMBL" id="KAK0431000.1"/>
    </source>
</evidence>
<gene>
    <name evidence="1" type="ORF">EV421DRAFT_2024784</name>
</gene>